<accession>B5VRA4</accession>
<comment type="caution">
    <text evidence="1">The sequence shown here is derived from an EMBL/GenBank/DDBJ whole genome shotgun (WGS) entry which is preliminary data.</text>
</comment>
<dbReference type="Proteomes" id="UP000008988">
    <property type="component" value="Unassembled WGS sequence"/>
</dbReference>
<evidence type="ECO:0000313" key="1">
    <source>
        <dbReference type="EMBL" id="EDZ69544.1"/>
    </source>
</evidence>
<sequence>MAVPTSLSNQFLEVVQSTSSLATFTCTIQTPLLAKLLYSRVKVFLPLTLPKATLLLSLWLDTLVKTKSPLQQM</sequence>
<protein>
    <submittedName>
        <fullName evidence="1">Uncharacterized protein</fullName>
    </submittedName>
</protein>
<gene>
    <name evidence="1" type="ORF">AWRI1631_150060</name>
</gene>
<reference evidence="1 2" key="1">
    <citation type="journal article" date="2008" name="FEMS Yeast Res.">
        <title>Comparative genome analysis of a Saccharomyces cerevisiae wine strain.</title>
        <authorList>
            <person name="Borneman A.R."/>
            <person name="Forgan A.H."/>
            <person name="Pretorius I.S."/>
            <person name="Chambers P.J."/>
        </authorList>
    </citation>
    <scope>NUCLEOTIDE SEQUENCE [LARGE SCALE GENOMIC DNA]</scope>
    <source>
        <strain evidence="1 2">AWRI1631</strain>
    </source>
</reference>
<dbReference type="EMBL" id="ABSV01002069">
    <property type="protein sequence ID" value="EDZ69544.1"/>
    <property type="molecule type" value="Genomic_DNA"/>
</dbReference>
<name>B5VRA4_YEAS6</name>
<proteinExistence type="predicted"/>
<dbReference type="AlphaFoldDB" id="B5VRA4"/>
<evidence type="ECO:0000313" key="2">
    <source>
        <dbReference type="Proteomes" id="UP000008988"/>
    </source>
</evidence>
<organism evidence="1 2">
    <name type="scientific">Saccharomyces cerevisiae (strain AWRI1631)</name>
    <name type="common">Baker's yeast</name>
    <dbReference type="NCBI Taxonomy" id="545124"/>
    <lineage>
        <taxon>Eukaryota</taxon>
        <taxon>Fungi</taxon>
        <taxon>Dikarya</taxon>
        <taxon>Ascomycota</taxon>
        <taxon>Saccharomycotina</taxon>
        <taxon>Saccharomycetes</taxon>
        <taxon>Saccharomycetales</taxon>
        <taxon>Saccharomycetaceae</taxon>
        <taxon>Saccharomyces</taxon>
    </lineage>
</organism>